<protein>
    <submittedName>
        <fullName evidence="2">Uncharacterized protein</fullName>
    </submittedName>
</protein>
<organism evidence="2 3">
    <name type="scientific">Laccaria amethystina LaAM-08-1</name>
    <dbReference type="NCBI Taxonomy" id="1095629"/>
    <lineage>
        <taxon>Eukaryota</taxon>
        <taxon>Fungi</taxon>
        <taxon>Dikarya</taxon>
        <taxon>Basidiomycota</taxon>
        <taxon>Agaricomycotina</taxon>
        <taxon>Agaricomycetes</taxon>
        <taxon>Agaricomycetidae</taxon>
        <taxon>Agaricales</taxon>
        <taxon>Agaricineae</taxon>
        <taxon>Hydnangiaceae</taxon>
        <taxon>Laccaria</taxon>
    </lineage>
</organism>
<proteinExistence type="predicted"/>
<evidence type="ECO:0000313" key="3">
    <source>
        <dbReference type="Proteomes" id="UP000054477"/>
    </source>
</evidence>
<feature type="compositionally biased region" description="Basic and acidic residues" evidence="1">
    <location>
        <begin position="285"/>
        <end position="294"/>
    </location>
</feature>
<accession>A0A0C9Y5F6</accession>
<dbReference type="STRING" id="1095629.A0A0C9Y5F6"/>
<evidence type="ECO:0000313" key="2">
    <source>
        <dbReference type="EMBL" id="KIK03298.1"/>
    </source>
</evidence>
<dbReference type="AlphaFoldDB" id="A0A0C9Y5F6"/>
<dbReference type="HOGENOM" id="CLU_855474_0_0_1"/>
<feature type="compositionally biased region" description="Acidic residues" evidence="1">
    <location>
        <begin position="272"/>
        <end position="284"/>
    </location>
</feature>
<keyword evidence="3" id="KW-1185">Reference proteome</keyword>
<dbReference type="OrthoDB" id="2652955at2759"/>
<dbReference type="EMBL" id="KN838582">
    <property type="protein sequence ID" value="KIK03298.1"/>
    <property type="molecule type" value="Genomic_DNA"/>
</dbReference>
<reference evidence="2 3" key="1">
    <citation type="submission" date="2014-04" db="EMBL/GenBank/DDBJ databases">
        <authorList>
            <consortium name="DOE Joint Genome Institute"/>
            <person name="Kuo A."/>
            <person name="Kohler A."/>
            <person name="Nagy L.G."/>
            <person name="Floudas D."/>
            <person name="Copeland A."/>
            <person name="Barry K.W."/>
            <person name="Cichocki N."/>
            <person name="Veneault-Fourrey C."/>
            <person name="LaButti K."/>
            <person name="Lindquist E.A."/>
            <person name="Lipzen A."/>
            <person name="Lundell T."/>
            <person name="Morin E."/>
            <person name="Murat C."/>
            <person name="Sun H."/>
            <person name="Tunlid A."/>
            <person name="Henrissat B."/>
            <person name="Grigoriev I.V."/>
            <person name="Hibbett D.S."/>
            <person name="Martin F."/>
            <person name="Nordberg H.P."/>
            <person name="Cantor M.N."/>
            <person name="Hua S.X."/>
        </authorList>
    </citation>
    <scope>NUCLEOTIDE SEQUENCE [LARGE SCALE GENOMIC DNA]</scope>
    <source>
        <strain evidence="2 3">LaAM-08-1</strain>
    </source>
</reference>
<sequence length="325" mass="35752">MALAATPGSITMTAVAMLTFPRALEPSKGPKNKVFDVNLNINDGPEQTTLGLLRYFVPDKLMDAVEKINDFTQVFFIATVTAMPPSGPADKTIVTHNVDAWSEYAFIGDIIELIFIENVDNDVEPYINISGTVTNSNRNDSSFSMHPSQYCNLLHQSHEFPAHLLITNSKRWSTKKPLPAIGSGVSVGGFLHHIHRNSDLSLSSFDIDVSNITYITNRIKSSSDAGPSQSTCGRHSRTRFNYKAHHSATPKHDITPSQDSNPTSSKRKNTDLEDTTADSEDAEEDAVKSDDVPTKRPHTEKKIAYMLIINFSTPGFGVFPTALIN</sequence>
<reference evidence="3" key="2">
    <citation type="submission" date="2015-01" db="EMBL/GenBank/DDBJ databases">
        <title>Evolutionary Origins and Diversification of the Mycorrhizal Mutualists.</title>
        <authorList>
            <consortium name="DOE Joint Genome Institute"/>
            <consortium name="Mycorrhizal Genomics Consortium"/>
            <person name="Kohler A."/>
            <person name="Kuo A."/>
            <person name="Nagy L.G."/>
            <person name="Floudas D."/>
            <person name="Copeland A."/>
            <person name="Barry K.W."/>
            <person name="Cichocki N."/>
            <person name="Veneault-Fourrey C."/>
            <person name="LaButti K."/>
            <person name="Lindquist E.A."/>
            <person name="Lipzen A."/>
            <person name="Lundell T."/>
            <person name="Morin E."/>
            <person name="Murat C."/>
            <person name="Riley R."/>
            <person name="Ohm R."/>
            <person name="Sun H."/>
            <person name="Tunlid A."/>
            <person name="Henrissat B."/>
            <person name="Grigoriev I.V."/>
            <person name="Hibbett D.S."/>
            <person name="Martin F."/>
        </authorList>
    </citation>
    <scope>NUCLEOTIDE SEQUENCE [LARGE SCALE GENOMIC DNA]</scope>
    <source>
        <strain evidence="3">LaAM-08-1</strain>
    </source>
</reference>
<feature type="region of interest" description="Disordered" evidence="1">
    <location>
        <begin position="245"/>
        <end position="296"/>
    </location>
</feature>
<evidence type="ECO:0000256" key="1">
    <source>
        <dbReference type="SAM" id="MobiDB-lite"/>
    </source>
</evidence>
<name>A0A0C9Y5F6_9AGAR</name>
<dbReference type="Proteomes" id="UP000054477">
    <property type="component" value="Unassembled WGS sequence"/>
</dbReference>
<gene>
    <name evidence="2" type="ORF">K443DRAFT_5546</name>
</gene>
<feature type="compositionally biased region" description="Polar residues" evidence="1">
    <location>
        <begin position="255"/>
        <end position="264"/>
    </location>
</feature>